<organism evidence="2 3">
    <name type="scientific">Spirosoma sordidisoli</name>
    <dbReference type="NCBI Taxonomy" id="2502893"/>
    <lineage>
        <taxon>Bacteria</taxon>
        <taxon>Pseudomonadati</taxon>
        <taxon>Bacteroidota</taxon>
        <taxon>Cytophagia</taxon>
        <taxon>Cytophagales</taxon>
        <taxon>Cytophagaceae</taxon>
        <taxon>Spirosoma</taxon>
    </lineage>
</organism>
<dbReference type="RefSeq" id="WP_129607003.1">
    <property type="nucleotide sequence ID" value="NZ_SBLB01000018.1"/>
</dbReference>
<evidence type="ECO:0000313" key="2">
    <source>
        <dbReference type="EMBL" id="RYC66246.1"/>
    </source>
</evidence>
<keyword evidence="3" id="KW-1185">Reference proteome</keyword>
<proteinExistence type="predicted"/>
<dbReference type="AlphaFoldDB" id="A0A4Q2UBY9"/>
<sequence>MIDNKNALNDLNRKPTDPAADELDGRDGAYDALVKVRGRKSARFHIITSDGEIIGCGYAYLLGWKYTPSETLTVFTTTHQFIMTGTGMEEIERAFLREVVYELREYNGKTDRLRPGYDGPIIQKLTIRSAFDKPPKNDDRKAE</sequence>
<comment type="caution">
    <text evidence="2">The sequence shown here is derived from an EMBL/GenBank/DDBJ whole genome shotgun (WGS) entry which is preliminary data.</text>
</comment>
<dbReference type="Proteomes" id="UP000290407">
    <property type="component" value="Unassembled WGS sequence"/>
</dbReference>
<gene>
    <name evidence="2" type="ORF">EQG79_30550</name>
</gene>
<accession>A0A4Q2UBY9</accession>
<feature type="region of interest" description="Disordered" evidence="1">
    <location>
        <begin position="1"/>
        <end position="23"/>
    </location>
</feature>
<name>A0A4Q2UBY9_9BACT</name>
<protein>
    <submittedName>
        <fullName evidence="2">Uncharacterized protein</fullName>
    </submittedName>
</protein>
<dbReference type="EMBL" id="SBLB01000018">
    <property type="protein sequence ID" value="RYC66246.1"/>
    <property type="molecule type" value="Genomic_DNA"/>
</dbReference>
<evidence type="ECO:0000313" key="3">
    <source>
        <dbReference type="Proteomes" id="UP000290407"/>
    </source>
</evidence>
<evidence type="ECO:0000256" key="1">
    <source>
        <dbReference type="SAM" id="MobiDB-lite"/>
    </source>
</evidence>
<reference evidence="2 3" key="1">
    <citation type="submission" date="2019-01" db="EMBL/GenBank/DDBJ databases">
        <title>Spirosoma flava sp. nov., a propanil-degrading bacterium isolated from herbicide-contaminated soil.</title>
        <authorList>
            <person name="Zhang L."/>
            <person name="Jiang J.-D."/>
        </authorList>
    </citation>
    <scope>NUCLEOTIDE SEQUENCE [LARGE SCALE GENOMIC DNA]</scope>
    <source>
        <strain evidence="2 3">TY50</strain>
    </source>
</reference>